<evidence type="ECO:0000313" key="2">
    <source>
        <dbReference type="Proteomes" id="UP001152795"/>
    </source>
</evidence>
<dbReference type="EMBL" id="CACRXK020017841">
    <property type="protein sequence ID" value="CAB4031714.1"/>
    <property type="molecule type" value="Genomic_DNA"/>
</dbReference>
<dbReference type="SUPFAM" id="SSF56672">
    <property type="entry name" value="DNA/RNA polymerases"/>
    <property type="match status" value="2"/>
</dbReference>
<dbReference type="Pfam" id="PF00078">
    <property type="entry name" value="RVT_1"/>
    <property type="match status" value="2"/>
</dbReference>
<dbReference type="PANTHER" id="PTHR19446">
    <property type="entry name" value="REVERSE TRANSCRIPTASES"/>
    <property type="match status" value="1"/>
</dbReference>
<dbReference type="InterPro" id="IPR043502">
    <property type="entry name" value="DNA/RNA_pol_sf"/>
</dbReference>
<dbReference type="Proteomes" id="UP001152795">
    <property type="component" value="Unassembled WGS sequence"/>
</dbReference>
<evidence type="ECO:0000313" key="1">
    <source>
        <dbReference type="EMBL" id="CAB4031714.1"/>
    </source>
</evidence>
<dbReference type="PROSITE" id="PS50878">
    <property type="entry name" value="RT_POL"/>
    <property type="match status" value="1"/>
</dbReference>
<name>A0A6S7JNP9_PARCT</name>
<reference evidence="1" key="1">
    <citation type="submission" date="2020-04" db="EMBL/GenBank/DDBJ databases">
        <authorList>
            <person name="Alioto T."/>
            <person name="Alioto T."/>
            <person name="Gomez Garrido J."/>
        </authorList>
    </citation>
    <scope>NUCLEOTIDE SEQUENCE</scope>
    <source>
        <strain evidence="1">A484AB</strain>
    </source>
</reference>
<comment type="caution">
    <text evidence="1">The sequence shown here is derived from an EMBL/GenBank/DDBJ whole genome shotgun (WGS) entry which is preliminary data.</text>
</comment>
<dbReference type="OrthoDB" id="447743at2759"/>
<protein>
    <submittedName>
        <fullName evidence="1">Uncharacterized protein</fullName>
    </submittedName>
</protein>
<sequence>MKTLIFWFFLLVVCSYCNRDFKSLGRHQWRCKERLRENVNERNEGPTLVTNNHDLTQSNAEMDDAALRNQGRISNVDYVKCCCGKKCKGLRGLKGHQRSCRFIKGMCSDLLLPHEGEITNEHDQISDVDEDIFNGTPILKPGVKLPKTEHEWKEEDLYFRAELPIFEVRECSVNDCVDKMTNLVYDYFVENFGTVNKCKDSNSEYHTKYASYSKQELKRELKALKRQSPVDVENIQYVSRLLRKLTQNKGHDNTKSINHDEEIKKNFWAYAKSHLDSADYLIPTFDLATCTNYFKNIWMNACPSHVFSLPNWLPRLSAPVHEFNSTPPTYAKITAIIKRMKTGSSACPLDQLSIIPFKKSAYLRSYLTTIIQMVWKSGQIPDTWRRAASILIHKKESTDDPQKFRPITLQSVPLKIFTSTIRNAMYEFLSKNNYIENRIQKGFTPGMSGTFEHTAHLAYLIRRAKKQQRSLTIALLDLRNAFGEVHHKLIQTVLKYHQIPEHFQNCIANLYTDFRTVVVTEKYLTPFLKVSKGVLQGDCLSPLLFNMVMNTFIQYIKTDQFCQLGFNAGQPFLTPKHWFQFADDAVITTGEEYETQILLNAFTMWCNWAKMTLRVDKCKSFGIIKRNSLSKQYFPKIYVNHGLITAVKGNESFCYLGRFYNFPMDNVEHKQFLLSETSSILEKIDRLPLHSKFKLELYMKYLLPKISWHLTIADIDRTWIKQTLDTMCHNKFRTWLEIPPNGTLDILLLGKSKFGFDIIDVSTKFTECQVILRNKLKDSSCLDTQNLFYASSSNCNVQYDGFSTPKQVAKEIRKDKIFNIESKLTSQSLIIKSIWRDAFQGTAKDWHSAVDKLPKNIYNFVTRYLNNTLPTLTNMVLWKKAQNNLCHFCLNVQTLQHIVSSCKTSLDEGRYTWRHNSVLKHLATYISSVRRDFHVYADISGFDNPSVITGCNDRPDLVISDNNQNIYVIELTIGFETNMAKNCLRKRERYKDLCNFLRERFNKVTYFNLCMGAIGVLSHECKQFYDFLDREFRTRFIPVGRGVLQGDCLSPLLFNMCFNTYIQHIKAEKYRQFGFSLQLLNPIHWFQFADDAAVITGQESENQHLLNRFSIWCQWSNMVVRVDKCSAFGIKKVLSKSAQYLPKLLINKDLIPTIKTGESFEYLGRHFDFSMTNEKHKSKLISLIDELMSEIDLKPLHPKNKILLYSRYVLSKLSWHFTVATISKTWVVENIDSPVNKYVRKWLEVPISGTLSNIFLTRNKFGLNNYHPCIRQVHSVSNSSTQCPKNISKRFN</sequence>
<dbReference type="CDD" id="cd01650">
    <property type="entry name" value="RT_nLTR_like"/>
    <property type="match status" value="1"/>
</dbReference>
<organism evidence="1 2">
    <name type="scientific">Paramuricea clavata</name>
    <name type="common">Red gorgonian</name>
    <name type="synonym">Violescent sea-whip</name>
    <dbReference type="NCBI Taxonomy" id="317549"/>
    <lineage>
        <taxon>Eukaryota</taxon>
        <taxon>Metazoa</taxon>
        <taxon>Cnidaria</taxon>
        <taxon>Anthozoa</taxon>
        <taxon>Octocorallia</taxon>
        <taxon>Malacalcyonacea</taxon>
        <taxon>Plexauridae</taxon>
        <taxon>Paramuricea</taxon>
    </lineage>
</organism>
<gene>
    <name evidence="1" type="ORF">PACLA_8A007974</name>
</gene>
<keyword evidence="2" id="KW-1185">Reference proteome</keyword>
<proteinExistence type="predicted"/>
<accession>A0A6S7JNP9</accession>
<dbReference type="InterPro" id="IPR000477">
    <property type="entry name" value="RT_dom"/>
</dbReference>